<keyword evidence="3" id="KW-0028">Amino-acid biosynthesis</keyword>
<organism evidence="8 9">
    <name type="scientific">Phaeodactylibacter xiamenensis</name>
    <dbReference type="NCBI Taxonomy" id="1524460"/>
    <lineage>
        <taxon>Bacteria</taxon>
        <taxon>Pseudomonadati</taxon>
        <taxon>Bacteroidota</taxon>
        <taxon>Saprospiria</taxon>
        <taxon>Saprospirales</taxon>
        <taxon>Haliscomenobacteraceae</taxon>
        <taxon>Phaeodactylibacter</taxon>
    </lineage>
</organism>
<comment type="caution">
    <text evidence="8">The sequence shown here is derived from an EMBL/GenBank/DDBJ whole genome shotgun (WGS) entry which is preliminary data.</text>
</comment>
<keyword evidence="6" id="KW-0413">Isomerase</keyword>
<dbReference type="Gene3D" id="3.20.20.70">
    <property type="entry name" value="Aldolase class I"/>
    <property type="match status" value="1"/>
</dbReference>
<evidence type="ECO:0000259" key="7">
    <source>
        <dbReference type="Pfam" id="PF00697"/>
    </source>
</evidence>
<evidence type="ECO:0000313" key="8">
    <source>
        <dbReference type="EMBL" id="KGE87566.1"/>
    </source>
</evidence>
<dbReference type="STRING" id="1524460.IX84_13515"/>
<dbReference type="GO" id="GO:0004640">
    <property type="term" value="F:phosphoribosylanthranilate isomerase activity"/>
    <property type="evidence" value="ECO:0007669"/>
    <property type="project" value="UniProtKB-EC"/>
</dbReference>
<dbReference type="Proteomes" id="UP000029736">
    <property type="component" value="Unassembled WGS sequence"/>
</dbReference>
<dbReference type="EMBL" id="JPOS01000034">
    <property type="protein sequence ID" value="KGE87566.1"/>
    <property type="molecule type" value="Genomic_DNA"/>
</dbReference>
<keyword evidence="9" id="KW-1185">Reference proteome</keyword>
<evidence type="ECO:0000256" key="2">
    <source>
        <dbReference type="ARBA" id="ARBA00012572"/>
    </source>
</evidence>
<feature type="domain" description="N-(5'phosphoribosyl) anthranilate isomerase (PRAI)" evidence="7">
    <location>
        <begin position="11"/>
        <end position="208"/>
    </location>
</feature>
<evidence type="ECO:0000256" key="4">
    <source>
        <dbReference type="ARBA" id="ARBA00022822"/>
    </source>
</evidence>
<sequence>MLKTKVKASAVTNLTDARYFAAWEVEWLGFNLDTGAADYIPPANMEAIREWVDGVKILGEFNLQANDEILGAVDMLQLDAVQVGMFADLQTLKALHKAEVPVIQEMVVQDLSELDAIATQMKANEDQVQYFVLDFAKNNLKWADIQSNAQGQLQELCGEFPILLSADFPAGQVEEVLETTAAAGISVRGGEEEKVGYKSFDKLDDLFEALETFEE</sequence>
<dbReference type="InterPro" id="IPR013785">
    <property type="entry name" value="Aldolase_TIM"/>
</dbReference>
<dbReference type="InterPro" id="IPR001240">
    <property type="entry name" value="PRAI_dom"/>
</dbReference>
<dbReference type="SUPFAM" id="SSF51366">
    <property type="entry name" value="Ribulose-phoshate binding barrel"/>
    <property type="match status" value="1"/>
</dbReference>
<protein>
    <recommendedName>
        <fullName evidence="2">phosphoribosylanthranilate isomerase</fullName>
        <ecNumber evidence="2">5.3.1.24</ecNumber>
    </recommendedName>
</protein>
<keyword evidence="4" id="KW-0822">Tryptophan biosynthesis</keyword>
<dbReference type="UniPathway" id="UPA00035">
    <property type="reaction ID" value="UER00042"/>
</dbReference>
<evidence type="ECO:0000313" key="9">
    <source>
        <dbReference type="Proteomes" id="UP000029736"/>
    </source>
</evidence>
<evidence type="ECO:0000256" key="5">
    <source>
        <dbReference type="ARBA" id="ARBA00023141"/>
    </source>
</evidence>
<dbReference type="AlphaFoldDB" id="A0A098S669"/>
<dbReference type="OrthoDB" id="941905at2"/>
<comment type="pathway">
    <text evidence="1">Amino-acid biosynthesis; L-tryptophan biosynthesis; L-tryptophan from chorismate: step 3/5.</text>
</comment>
<evidence type="ECO:0000256" key="3">
    <source>
        <dbReference type="ARBA" id="ARBA00022605"/>
    </source>
</evidence>
<dbReference type="Pfam" id="PF00697">
    <property type="entry name" value="PRAI"/>
    <property type="match status" value="1"/>
</dbReference>
<reference evidence="8 9" key="1">
    <citation type="journal article" date="2014" name="Int. J. Syst. Evol. Microbiol.">
        <title>Phaeodactylibacter xiamenensis gen. nov., sp. nov., a member of the family Saprospiraceae isolated from the marine alga Phaeodactylum tricornutum.</title>
        <authorList>
            <person name="Chen Z.Jr."/>
            <person name="Lei X."/>
            <person name="Lai Q."/>
            <person name="Li Y."/>
            <person name="Zhang B."/>
            <person name="Zhang J."/>
            <person name="Zhang H."/>
            <person name="Yang L."/>
            <person name="Zheng W."/>
            <person name="Tian Y."/>
            <person name="Yu Z."/>
            <person name="Xu H.Jr."/>
            <person name="Zheng T."/>
        </authorList>
    </citation>
    <scope>NUCLEOTIDE SEQUENCE [LARGE SCALE GENOMIC DNA]</scope>
    <source>
        <strain evidence="8 9">KD52</strain>
    </source>
</reference>
<evidence type="ECO:0000256" key="1">
    <source>
        <dbReference type="ARBA" id="ARBA00004664"/>
    </source>
</evidence>
<keyword evidence="5" id="KW-0057">Aromatic amino acid biosynthesis</keyword>
<dbReference type="InterPro" id="IPR011060">
    <property type="entry name" value="RibuloseP-bd_barrel"/>
</dbReference>
<dbReference type="EC" id="5.3.1.24" evidence="2"/>
<dbReference type="GO" id="GO:0000162">
    <property type="term" value="P:L-tryptophan biosynthetic process"/>
    <property type="evidence" value="ECO:0007669"/>
    <property type="project" value="UniProtKB-UniPathway"/>
</dbReference>
<gene>
    <name evidence="8" type="ORF">IX84_13515</name>
</gene>
<accession>A0A098S669</accession>
<name>A0A098S669_9BACT</name>
<evidence type="ECO:0000256" key="6">
    <source>
        <dbReference type="ARBA" id="ARBA00023235"/>
    </source>
</evidence>
<dbReference type="RefSeq" id="WP_044221232.1">
    <property type="nucleotide sequence ID" value="NZ_JBKAGJ010000020.1"/>
</dbReference>
<proteinExistence type="predicted"/>